<dbReference type="SMART" id="SM00336">
    <property type="entry name" value="BBOX"/>
    <property type="match status" value="2"/>
</dbReference>
<evidence type="ECO:0000256" key="3">
    <source>
        <dbReference type="ARBA" id="ARBA00022833"/>
    </source>
</evidence>
<dbReference type="InterPro" id="IPR049808">
    <property type="entry name" value="CONSTANS-like_Bbox1"/>
</dbReference>
<sequence>MEAKEMERTCEFCAALRPVVYCKADAARLCLSCDARVHSANALSNRHFRALICEECGNLPASVWCLDHRIFMCCNCDQNLHEASDQHQKRLINSYMGCPSAKDFASLWGYELNELGDASPQGQFVSTLFDYVFPGVANLDIPREFYPLINFPSLTSEINSMISVFGADCEVGSRNPESKIFHRNKPQQDSHFILQQILDLKRLQRSERKKHSPLIHGQMQTGFYSSKDNTSGQLDEALDKHSPHSKGLGIDIQEIDSLHPELQVQPFPLPFSQREHLASSSSSGIPLRRDPFWQDKSPAQSSQVWSILSQVFPHSCNESCCIFSNH</sequence>
<name>A0A835DPI3_TETSI</name>
<keyword evidence="3" id="KW-0862">Zinc</keyword>
<dbReference type="EMBL" id="JABCRI010000004">
    <property type="protein sequence ID" value="KAF8407779.1"/>
    <property type="molecule type" value="Genomic_DNA"/>
</dbReference>
<organism evidence="7 8">
    <name type="scientific">Tetracentron sinense</name>
    <name type="common">Spur-leaf</name>
    <dbReference type="NCBI Taxonomy" id="13715"/>
    <lineage>
        <taxon>Eukaryota</taxon>
        <taxon>Viridiplantae</taxon>
        <taxon>Streptophyta</taxon>
        <taxon>Embryophyta</taxon>
        <taxon>Tracheophyta</taxon>
        <taxon>Spermatophyta</taxon>
        <taxon>Magnoliopsida</taxon>
        <taxon>Trochodendrales</taxon>
        <taxon>Trochodendraceae</taxon>
        <taxon>Tetracentron</taxon>
    </lineage>
</organism>
<dbReference type="PANTHER" id="PTHR31717:SF137">
    <property type="entry name" value="B BOX-TYPE DOMAIN-CONTAINING PROTEIN"/>
    <property type="match status" value="1"/>
</dbReference>
<gene>
    <name evidence="7" type="ORF">HHK36_006915</name>
</gene>
<dbReference type="OrthoDB" id="153872at2759"/>
<protein>
    <recommendedName>
        <fullName evidence="6">B box-type domain-containing protein</fullName>
    </recommendedName>
</protein>
<dbReference type="OMA" id="HFRALIC"/>
<evidence type="ECO:0000256" key="4">
    <source>
        <dbReference type="PROSITE-ProRule" id="PRU00024"/>
    </source>
</evidence>
<feature type="compositionally biased region" description="Polar residues" evidence="5">
    <location>
        <begin position="221"/>
        <end position="233"/>
    </location>
</feature>
<accession>A0A835DPI3</accession>
<keyword evidence="8" id="KW-1185">Reference proteome</keyword>
<evidence type="ECO:0000256" key="1">
    <source>
        <dbReference type="ARBA" id="ARBA00022723"/>
    </source>
</evidence>
<dbReference type="PROSITE" id="PS50119">
    <property type="entry name" value="ZF_BBOX"/>
    <property type="match status" value="1"/>
</dbReference>
<proteinExistence type="predicted"/>
<dbReference type="AlphaFoldDB" id="A0A835DPI3"/>
<keyword evidence="1" id="KW-0479">Metal-binding</keyword>
<feature type="region of interest" description="Disordered" evidence="5">
    <location>
        <begin position="273"/>
        <end position="293"/>
    </location>
</feature>
<dbReference type="PANTHER" id="PTHR31717">
    <property type="entry name" value="ZINC FINGER PROTEIN CONSTANS-LIKE 10"/>
    <property type="match status" value="1"/>
</dbReference>
<evidence type="ECO:0000256" key="2">
    <source>
        <dbReference type="ARBA" id="ARBA00022771"/>
    </source>
</evidence>
<dbReference type="InterPro" id="IPR000315">
    <property type="entry name" value="Znf_B-box"/>
</dbReference>
<keyword evidence="2 4" id="KW-0863">Zinc-finger</keyword>
<dbReference type="Proteomes" id="UP000655225">
    <property type="component" value="Unassembled WGS sequence"/>
</dbReference>
<feature type="region of interest" description="Disordered" evidence="5">
    <location>
        <begin position="221"/>
        <end position="243"/>
    </location>
</feature>
<reference evidence="7 8" key="1">
    <citation type="submission" date="2020-04" db="EMBL/GenBank/DDBJ databases">
        <title>Plant Genome Project.</title>
        <authorList>
            <person name="Zhang R.-G."/>
        </authorList>
    </citation>
    <scope>NUCLEOTIDE SEQUENCE [LARGE SCALE GENOMIC DNA]</scope>
    <source>
        <strain evidence="7">YNK0</strain>
        <tissue evidence="7">Leaf</tissue>
    </source>
</reference>
<dbReference type="GO" id="GO:0008270">
    <property type="term" value="F:zinc ion binding"/>
    <property type="evidence" value="ECO:0007669"/>
    <property type="project" value="UniProtKB-KW"/>
</dbReference>
<evidence type="ECO:0000313" key="8">
    <source>
        <dbReference type="Proteomes" id="UP000655225"/>
    </source>
</evidence>
<evidence type="ECO:0000313" key="7">
    <source>
        <dbReference type="EMBL" id="KAF8407779.1"/>
    </source>
</evidence>
<feature type="domain" description="B box-type" evidence="6">
    <location>
        <begin position="48"/>
        <end position="92"/>
    </location>
</feature>
<evidence type="ECO:0000259" key="6">
    <source>
        <dbReference type="PROSITE" id="PS50119"/>
    </source>
</evidence>
<comment type="caution">
    <text evidence="7">The sequence shown here is derived from an EMBL/GenBank/DDBJ whole genome shotgun (WGS) entry which is preliminary data.</text>
</comment>
<evidence type="ECO:0000256" key="5">
    <source>
        <dbReference type="SAM" id="MobiDB-lite"/>
    </source>
</evidence>
<dbReference type="CDD" id="cd19821">
    <property type="entry name" value="Bbox1_BBX-like"/>
    <property type="match status" value="1"/>
</dbReference>